<dbReference type="Proteomes" id="UP000663845">
    <property type="component" value="Unassembled WGS sequence"/>
</dbReference>
<feature type="region of interest" description="Disordered" evidence="1">
    <location>
        <begin position="278"/>
        <end position="307"/>
    </location>
</feature>
<evidence type="ECO:0000313" key="2">
    <source>
        <dbReference type="EMBL" id="CAF1386562.1"/>
    </source>
</evidence>
<accession>A0A815JTG2</accession>
<gene>
    <name evidence="2" type="ORF">JYZ213_LOCUS36964</name>
    <name evidence="3" type="ORF">OXD698_LOCUS20978</name>
</gene>
<evidence type="ECO:0000313" key="3">
    <source>
        <dbReference type="EMBL" id="CAF3845893.1"/>
    </source>
</evidence>
<organism evidence="2 4">
    <name type="scientific">Adineta steineri</name>
    <dbReference type="NCBI Taxonomy" id="433720"/>
    <lineage>
        <taxon>Eukaryota</taxon>
        <taxon>Metazoa</taxon>
        <taxon>Spiralia</taxon>
        <taxon>Gnathifera</taxon>
        <taxon>Rotifera</taxon>
        <taxon>Eurotatoria</taxon>
        <taxon>Bdelloidea</taxon>
        <taxon>Adinetida</taxon>
        <taxon>Adinetidae</taxon>
        <taxon>Adineta</taxon>
    </lineage>
</organism>
<name>A0A815JTG2_9BILA</name>
<comment type="caution">
    <text evidence="2">The sequence shown here is derived from an EMBL/GenBank/DDBJ whole genome shotgun (WGS) entry which is preliminary data.</text>
</comment>
<protein>
    <submittedName>
        <fullName evidence="2">Uncharacterized protein</fullName>
    </submittedName>
</protein>
<dbReference type="EMBL" id="CAJOAZ010001699">
    <property type="protein sequence ID" value="CAF3845893.1"/>
    <property type="molecule type" value="Genomic_DNA"/>
</dbReference>
<evidence type="ECO:0000313" key="4">
    <source>
        <dbReference type="Proteomes" id="UP000663845"/>
    </source>
</evidence>
<dbReference type="EMBL" id="CAJNOG010000944">
    <property type="protein sequence ID" value="CAF1386562.1"/>
    <property type="molecule type" value="Genomic_DNA"/>
</dbReference>
<dbReference type="Proteomes" id="UP000663844">
    <property type="component" value="Unassembled WGS sequence"/>
</dbReference>
<evidence type="ECO:0000256" key="1">
    <source>
        <dbReference type="SAM" id="MobiDB-lite"/>
    </source>
</evidence>
<reference evidence="2" key="1">
    <citation type="submission" date="2021-02" db="EMBL/GenBank/DDBJ databases">
        <authorList>
            <person name="Nowell W R."/>
        </authorList>
    </citation>
    <scope>NUCLEOTIDE SEQUENCE</scope>
</reference>
<proteinExistence type="predicted"/>
<dbReference type="AlphaFoldDB" id="A0A815JTG2"/>
<feature type="compositionally biased region" description="Polar residues" evidence="1">
    <location>
        <begin position="278"/>
        <end position="297"/>
    </location>
</feature>
<sequence>MATSSHFPEIRLSFCEKPDDIPADGDAKKLAMGEFIHVLQLDDNENKHQIVNDLLENGRQSLAKYEEDIIPEIYTTAMDGYNGELILLLKKYFQQQWETPYDPSNKWFISFLQQYRNEENHDLYERVLIRTAEYGNTYMKDCPKLSIILQLLFEAIDDKCLGETNIFNDLWLTITNDGLTSITKYSDYIIQDIMSEQLNKSQSILFLALREYYRQPLFSLLKKLGISNRQNLYELALDGIAEHGWLRGIEAVQKKIPPKLYKTLLESVHTFERQEMVQENSQLESTSVKSTTMSNEEQGNHYLYRAS</sequence>